<dbReference type="Proteomes" id="UP000694240">
    <property type="component" value="Chromosome 8"/>
</dbReference>
<evidence type="ECO:0000256" key="5">
    <source>
        <dbReference type="ARBA" id="ARBA00022729"/>
    </source>
</evidence>
<evidence type="ECO:0000313" key="7">
    <source>
        <dbReference type="EMBL" id="KAG7576732.1"/>
    </source>
</evidence>
<feature type="chain" id="PRO_5035963344" description="S-protein homolog" evidence="6">
    <location>
        <begin position="23"/>
        <end position="100"/>
    </location>
</feature>
<evidence type="ECO:0000256" key="1">
    <source>
        <dbReference type="ARBA" id="ARBA00004613"/>
    </source>
</evidence>
<accession>A0A8T2AU83</accession>
<keyword evidence="8" id="KW-1185">Reference proteome</keyword>
<evidence type="ECO:0000256" key="4">
    <source>
        <dbReference type="ARBA" id="ARBA00022525"/>
    </source>
</evidence>
<dbReference type="GO" id="GO:0060320">
    <property type="term" value="P:rejection of self pollen"/>
    <property type="evidence" value="ECO:0007669"/>
    <property type="project" value="UniProtKB-KW"/>
</dbReference>
<keyword evidence="3 6" id="KW-0713">Self-incompatibility</keyword>
<comment type="subcellular location">
    <subcellularLocation>
        <location evidence="1 6">Secreted</location>
    </subcellularLocation>
</comment>
<gene>
    <name evidence="7" type="ORF">ISN45_Aa03g010780</name>
</gene>
<proteinExistence type="inferred from homology"/>
<sequence>MNRVPFLLFVFAFGLTMMSNTALSDSYTESVWIRNKLSDKNDLIVHCKSTDQDMGYHRVHPSGSYHLLYKEHDFDFFWCHLWQGPHFKHHQVFVVNDGNV</sequence>
<evidence type="ECO:0000313" key="8">
    <source>
        <dbReference type="Proteomes" id="UP000694240"/>
    </source>
</evidence>
<dbReference type="EMBL" id="JAEFBK010000008">
    <property type="protein sequence ID" value="KAG7576732.1"/>
    <property type="molecule type" value="Genomic_DNA"/>
</dbReference>
<comment type="similarity">
    <text evidence="2 6">Belongs to the plant self-incompatibility (S1) protein family.</text>
</comment>
<comment type="caution">
    <text evidence="7">The sequence shown here is derived from an EMBL/GenBank/DDBJ whole genome shotgun (WGS) entry which is preliminary data.</text>
</comment>
<name>A0A8T2AU83_9BRAS</name>
<protein>
    <recommendedName>
        <fullName evidence="6">S-protein homolog</fullName>
    </recommendedName>
</protein>
<organism evidence="7 8">
    <name type="scientific">Arabidopsis thaliana x Arabidopsis arenosa</name>
    <dbReference type="NCBI Taxonomy" id="1240361"/>
    <lineage>
        <taxon>Eukaryota</taxon>
        <taxon>Viridiplantae</taxon>
        <taxon>Streptophyta</taxon>
        <taxon>Embryophyta</taxon>
        <taxon>Tracheophyta</taxon>
        <taxon>Spermatophyta</taxon>
        <taxon>Magnoliopsida</taxon>
        <taxon>eudicotyledons</taxon>
        <taxon>Gunneridae</taxon>
        <taxon>Pentapetalae</taxon>
        <taxon>rosids</taxon>
        <taxon>malvids</taxon>
        <taxon>Brassicales</taxon>
        <taxon>Brassicaceae</taxon>
        <taxon>Camelineae</taxon>
        <taxon>Arabidopsis</taxon>
    </lineage>
</organism>
<dbReference type="GO" id="GO:0005576">
    <property type="term" value="C:extracellular region"/>
    <property type="evidence" value="ECO:0007669"/>
    <property type="project" value="UniProtKB-SubCell"/>
</dbReference>
<dbReference type="AlphaFoldDB" id="A0A8T2AU83"/>
<feature type="non-terminal residue" evidence="7">
    <location>
        <position position="100"/>
    </location>
</feature>
<dbReference type="PANTHER" id="PTHR31232:SF35">
    <property type="entry name" value="S-PROTEIN HOMOLOG 26"/>
    <property type="match status" value="1"/>
</dbReference>
<reference evidence="7 8" key="1">
    <citation type="submission" date="2020-12" db="EMBL/GenBank/DDBJ databases">
        <title>Concerted genomic and epigenomic changes stabilize Arabidopsis allopolyploids.</title>
        <authorList>
            <person name="Chen Z."/>
        </authorList>
    </citation>
    <scope>NUCLEOTIDE SEQUENCE [LARGE SCALE GENOMIC DNA]</scope>
    <source>
        <strain evidence="7">Allo738</strain>
        <tissue evidence="7">Leaf</tissue>
    </source>
</reference>
<evidence type="ECO:0000256" key="6">
    <source>
        <dbReference type="RuleBase" id="RU367044"/>
    </source>
</evidence>
<evidence type="ECO:0000256" key="3">
    <source>
        <dbReference type="ARBA" id="ARBA00022471"/>
    </source>
</evidence>
<dbReference type="Pfam" id="PF05938">
    <property type="entry name" value="Self-incomp_S1"/>
    <property type="match status" value="1"/>
</dbReference>
<dbReference type="InterPro" id="IPR010264">
    <property type="entry name" value="Self-incomp_S1"/>
</dbReference>
<dbReference type="PANTHER" id="PTHR31232">
    <property type="match status" value="1"/>
</dbReference>
<keyword evidence="5 6" id="KW-0732">Signal</keyword>
<evidence type="ECO:0000256" key="2">
    <source>
        <dbReference type="ARBA" id="ARBA00005581"/>
    </source>
</evidence>
<keyword evidence="4 6" id="KW-0964">Secreted</keyword>
<feature type="signal peptide" evidence="6">
    <location>
        <begin position="1"/>
        <end position="22"/>
    </location>
</feature>